<dbReference type="AlphaFoldDB" id="A0A191UWT6"/>
<dbReference type="GeneID" id="91305053"/>
<sequence length="99" mass="10659">MTQAPDPISQNTGLTLVVVDRAISWHGDLGSYNEVQEILASRDLEQLRELALTAIWQLGTTLHSHAPDTVATVPYPDTFAPVGHLSVAVSTKRATPEGI</sequence>
<evidence type="ECO:0000313" key="2">
    <source>
        <dbReference type="Proteomes" id="UP000078468"/>
    </source>
</evidence>
<organism evidence="1 2">
    <name type="scientific">Streptomyces parvulus</name>
    <dbReference type="NCBI Taxonomy" id="146923"/>
    <lineage>
        <taxon>Bacteria</taxon>
        <taxon>Bacillati</taxon>
        <taxon>Actinomycetota</taxon>
        <taxon>Actinomycetes</taxon>
        <taxon>Kitasatosporales</taxon>
        <taxon>Streptomycetaceae</taxon>
        <taxon>Streptomyces</taxon>
    </lineage>
</organism>
<proteinExistence type="predicted"/>
<protein>
    <submittedName>
        <fullName evidence="1">Uncharacterized protein</fullName>
    </submittedName>
</protein>
<dbReference type="EMBL" id="CP015866">
    <property type="protein sequence ID" value="ANJ07153.1"/>
    <property type="molecule type" value="Genomic_DNA"/>
</dbReference>
<gene>
    <name evidence="1" type="ORF">Spa2297_09135</name>
</gene>
<dbReference type="RefSeq" id="WP_064727537.1">
    <property type="nucleotide sequence ID" value="NZ_BMRX01000006.1"/>
</dbReference>
<name>A0A191UWT6_9ACTN</name>
<dbReference type="Proteomes" id="UP000078468">
    <property type="component" value="Chromosome"/>
</dbReference>
<accession>A0A191UWT6</accession>
<reference evidence="1 2" key="1">
    <citation type="submission" date="2016-05" db="EMBL/GenBank/DDBJ databases">
        <title>Non-Contiguous Finished Genome Sequence of Streptomyces parvulus 2297 Integrated Site-Specifically with Actinophage R4.</title>
        <authorList>
            <person name="Nishizawa T."/>
            <person name="Miura T."/>
            <person name="Harada C."/>
            <person name="Guo Y."/>
            <person name="Narisawa K."/>
            <person name="Ohta H."/>
            <person name="Takahashi H."/>
            <person name="Shirai M."/>
        </authorList>
    </citation>
    <scope>NUCLEOTIDE SEQUENCE [LARGE SCALE GENOMIC DNA]</scope>
    <source>
        <strain evidence="1 2">2297</strain>
    </source>
</reference>
<dbReference type="KEGG" id="spav:Spa2297_09135"/>
<evidence type="ECO:0000313" key="1">
    <source>
        <dbReference type="EMBL" id="ANJ07153.1"/>
    </source>
</evidence>